<dbReference type="AlphaFoldDB" id="A0A820C4I5"/>
<feature type="region of interest" description="Disordered" evidence="1">
    <location>
        <begin position="39"/>
        <end position="61"/>
    </location>
</feature>
<comment type="caution">
    <text evidence="2">The sequence shown here is derived from an EMBL/GenBank/DDBJ whole genome shotgun (WGS) entry which is preliminary data.</text>
</comment>
<reference evidence="2" key="1">
    <citation type="submission" date="2021-02" db="EMBL/GenBank/DDBJ databases">
        <authorList>
            <person name="Nowell W R."/>
        </authorList>
    </citation>
    <scope>NUCLEOTIDE SEQUENCE</scope>
</reference>
<proteinExistence type="predicted"/>
<evidence type="ECO:0000313" key="2">
    <source>
        <dbReference type="EMBL" id="CAF4216469.1"/>
    </source>
</evidence>
<organism evidence="2 3">
    <name type="scientific">Rotaria sordida</name>
    <dbReference type="NCBI Taxonomy" id="392033"/>
    <lineage>
        <taxon>Eukaryota</taxon>
        <taxon>Metazoa</taxon>
        <taxon>Spiralia</taxon>
        <taxon>Gnathifera</taxon>
        <taxon>Rotifera</taxon>
        <taxon>Eurotatoria</taxon>
        <taxon>Bdelloidea</taxon>
        <taxon>Philodinida</taxon>
        <taxon>Philodinidae</taxon>
        <taxon>Rotaria</taxon>
    </lineage>
</organism>
<accession>A0A820C4I5</accession>
<feature type="compositionally biased region" description="Polar residues" evidence="1">
    <location>
        <begin position="39"/>
        <end position="50"/>
    </location>
</feature>
<protein>
    <submittedName>
        <fullName evidence="2">Uncharacterized protein</fullName>
    </submittedName>
</protein>
<evidence type="ECO:0000256" key="1">
    <source>
        <dbReference type="SAM" id="MobiDB-lite"/>
    </source>
</evidence>
<feature type="region of interest" description="Disordered" evidence="1">
    <location>
        <begin position="74"/>
        <end position="111"/>
    </location>
</feature>
<dbReference type="Proteomes" id="UP000663836">
    <property type="component" value="Unassembled WGS sequence"/>
</dbReference>
<gene>
    <name evidence="2" type="ORF">JBS370_LOCUS37240</name>
</gene>
<dbReference type="EMBL" id="CAJOBD010016565">
    <property type="protein sequence ID" value="CAF4216469.1"/>
    <property type="molecule type" value="Genomic_DNA"/>
</dbReference>
<evidence type="ECO:0000313" key="3">
    <source>
        <dbReference type="Proteomes" id="UP000663836"/>
    </source>
</evidence>
<name>A0A820C4I5_9BILA</name>
<feature type="compositionally biased region" description="Polar residues" evidence="1">
    <location>
        <begin position="86"/>
        <end position="96"/>
    </location>
</feature>
<sequence>MNTASSYNLEEMIAYICQNPSAAFGVHHHLTQVPYSQHLNAPIESSTPQTPKRILDASDSDGAQISKQQRVFSNEKQKKPGHINMSMATNSVNLINRSPVLDQPRQQASEQ</sequence>